<feature type="compositionally biased region" description="Low complexity" evidence="1">
    <location>
        <begin position="266"/>
        <end position="280"/>
    </location>
</feature>
<reference evidence="2 3" key="1">
    <citation type="journal article" date="2017" name="Int. J. Parasitol.">
        <title>The genome of the protozoan parasite Cystoisospora suis and a reverse vaccinology approach to identify vaccine candidates.</title>
        <authorList>
            <person name="Palmieri N."/>
            <person name="Shrestha A."/>
            <person name="Ruttkowski B."/>
            <person name="Beck T."/>
            <person name="Vogl C."/>
            <person name="Tomley F."/>
            <person name="Blake D.P."/>
            <person name="Joachim A."/>
        </authorList>
    </citation>
    <scope>NUCLEOTIDE SEQUENCE [LARGE SCALE GENOMIC DNA]</scope>
    <source>
        <strain evidence="2 3">Wien I</strain>
    </source>
</reference>
<proteinExistence type="predicted"/>
<comment type="caution">
    <text evidence="2">The sequence shown here is derived from an EMBL/GenBank/DDBJ whole genome shotgun (WGS) entry which is preliminary data.</text>
</comment>
<feature type="compositionally biased region" description="Low complexity" evidence="1">
    <location>
        <begin position="172"/>
        <end position="182"/>
    </location>
</feature>
<accession>A0A2C6KRU1</accession>
<evidence type="ECO:0000313" key="2">
    <source>
        <dbReference type="EMBL" id="PHJ20157.1"/>
    </source>
</evidence>
<feature type="compositionally biased region" description="Basic and acidic residues" evidence="1">
    <location>
        <begin position="201"/>
        <end position="217"/>
    </location>
</feature>
<keyword evidence="3" id="KW-1185">Reference proteome</keyword>
<dbReference type="RefSeq" id="XP_067921848.1">
    <property type="nucleotide sequence ID" value="XM_068066174.1"/>
</dbReference>
<evidence type="ECO:0000313" key="3">
    <source>
        <dbReference type="Proteomes" id="UP000221165"/>
    </source>
</evidence>
<feature type="compositionally biased region" description="Basic and acidic residues" evidence="1">
    <location>
        <begin position="248"/>
        <end position="265"/>
    </location>
</feature>
<dbReference type="Proteomes" id="UP000221165">
    <property type="component" value="Unassembled WGS sequence"/>
</dbReference>
<dbReference type="OrthoDB" id="406314at2759"/>
<dbReference type="VEuPathDB" id="ToxoDB:CSUI_006009"/>
<dbReference type="AlphaFoldDB" id="A0A2C6KRU1"/>
<name>A0A2C6KRU1_9APIC</name>
<dbReference type="EMBL" id="MIGC01003001">
    <property type="protein sequence ID" value="PHJ20157.1"/>
    <property type="molecule type" value="Genomic_DNA"/>
</dbReference>
<gene>
    <name evidence="2" type="ORF">CSUI_006009</name>
</gene>
<protein>
    <submittedName>
        <fullName evidence="2">Uncharacterized protein</fullName>
    </submittedName>
</protein>
<feature type="region of interest" description="Disordered" evidence="1">
    <location>
        <begin position="151"/>
        <end position="283"/>
    </location>
</feature>
<feature type="compositionally biased region" description="Basic and acidic residues" evidence="1">
    <location>
        <begin position="184"/>
        <end position="194"/>
    </location>
</feature>
<sequence>MSLSSYTLRSLKVIYTSRQRSSLQATIDNLKTSLTHWSTPSSSCPSSLFSSSSLSSSSCIPWPVPRRLARRQWRVTYLKSPFKFKYSLRHYVFVDYRYSFTFYDVKEVQKILGILLGSMTETVSCSCRFSWHFPGSGLLLSHSHEGSKGIAGGEFSPTIETPQQLSDKHLPSSSSIANFSSSDEVIRKEEKDCRLPSAPLERQDENDGNAKKKKEDENFSQGNLLKRDDRCVSSPSSLHDAIEEEEENNKKKEEKKKIGRGELDHSSSSGLESLLRGHSSTPSSFVKECLEEEQAIQRIEKRVDRKYHRHWYPGKNFYWAPR</sequence>
<organism evidence="2 3">
    <name type="scientific">Cystoisospora suis</name>
    <dbReference type="NCBI Taxonomy" id="483139"/>
    <lineage>
        <taxon>Eukaryota</taxon>
        <taxon>Sar</taxon>
        <taxon>Alveolata</taxon>
        <taxon>Apicomplexa</taxon>
        <taxon>Conoidasida</taxon>
        <taxon>Coccidia</taxon>
        <taxon>Eucoccidiorida</taxon>
        <taxon>Eimeriorina</taxon>
        <taxon>Sarcocystidae</taxon>
        <taxon>Cystoisospora</taxon>
    </lineage>
</organism>
<dbReference type="GeneID" id="94429385"/>
<evidence type="ECO:0000256" key="1">
    <source>
        <dbReference type="SAM" id="MobiDB-lite"/>
    </source>
</evidence>